<dbReference type="EMBL" id="BJNP01000034">
    <property type="protein sequence ID" value="GEC73125.1"/>
    <property type="molecule type" value="Genomic_DNA"/>
</dbReference>
<dbReference type="OrthoDB" id="1364296at2"/>
<accession>A0A4Y4AXX8</accession>
<organism evidence="1 2">
    <name type="scientific">Flavobacterium flevense</name>
    <dbReference type="NCBI Taxonomy" id="983"/>
    <lineage>
        <taxon>Bacteria</taxon>
        <taxon>Pseudomonadati</taxon>
        <taxon>Bacteroidota</taxon>
        <taxon>Flavobacteriia</taxon>
        <taxon>Flavobacteriales</taxon>
        <taxon>Flavobacteriaceae</taxon>
        <taxon>Flavobacterium</taxon>
    </lineage>
</organism>
<dbReference type="STRING" id="983.SAMN05443543_101223"/>
<reference evidence="1 2" key="1">
    <citation type="submission" date="2019-06" db="EMBL/GenBank/DDBJ databases">
        <title>Whole genome shotgun sequence of Flavobacterium flevense NBRC 14960.</title>
        <authorList>
            <person name="Hosoyama A."/>
            <person name="Uohara A."/>
            <person name="Ohji S."/>
            <person name="Ichikawa N."/>
        </authorList>
    </citation>
    <scope>NUCLEOTIDE SEQUENCE [LARGE SCALE GENOMIC DNA]</scope>
    <source>
        <strain evidence="1 2">NBRC 14960</strain>
    </source>
</reference>
<keyword evidence="2" id="KW-1185">Reference proteome</keyword>
<dbReference type="AlphaFoldDB" id="A0A4Y4AXX8"/>
<name>A0A4Y4AXX8_9FLAO</name>
<protein>
    <submittedName>
        <fullName evidence="1">Uncharacterized protein</fullName>
    </submittedName>
</protein>
<comment type="caution">
    <text evidence="1">The sequence shown here is derived from an EMBL/GenBank/DDBJ whole genome shotgun (WGS) entry which is preliminary data.</text>
</comment>
<proteinExistence type="predicted"/>
<evidence type="ECO:0000313" key="1">
    <source>
        <dbReference type="EMBL" id="GEC73125.1"/>
    </source>
</evidence>
<dbReference type="RefSeq" id="WP_073241027.1">
    <property type="nucleotide sequence ID" value="NZ_BJNP01000034.1"/>
</dbReference>
<sequence length="79" mass="8734">MNIEAHKNQIIKRLKDVQDEKNLEQVDAVLNGNPILAYTAEGESLTASQYIERIENISDAVADGAQTYTSEQVRASILS</sequence>
<gene>
    <name evidence="1" type="ORF">FFL01_26640</name>
</gene>
<evidence type="ECO:0000313" key="2">
    <source>
        <dbReference type="Proteomes" id="UP000316775"/>
    </source>
</evidence>
<dbReference type="Proteomes" id="UP000316775">
    <property type="component" value="Unassembled WGS sequence"/>
</dbReference>